<comment type="caution">
    <text evidence="1">The sequence shown here is derived from an EMBL/GenBank/DDBJ whole genome shotgun (WGS) entry which is preliminary data.</text>
</comment>
<keyword evidence="2" id="KW-1185">Reference proteome</keyword>
<dbReference type="EMBL" id="JAQQWP010000007">
    <property type="protein sequence ID" value="KAK8109541.1"/>
    <property type="molecule type" value="Genomic_DNA"/>
</dbReference>
<dbReference type="Proteomes" id="UP001392437">
    <property type="component" value="Unassembled WGS sequence"/>
</dbReference>
<dbReference type="AlphaFoldDB" id="A0AAW0QU75"/>
<proteinExistence type="predicted"/>
<sequence>MDTLPPEVKGPIIRLAMADDHGHNHWKYATVSREWQVLAEPVAFKTLDLDPHRLSEAAEIMTPLRQSHVRKISYALILPQIKEELSRSEAQRASEALFAELDNLLGHLRKWNMPSGKVKLVLGQWRPMDQAWLNLNDRMLLNLRPDDYRQLPEVPSITSFGVLVDTWLSPKACCEISTRFPLLRSIGWRLCDFHHESGVCGRRDFANALHLIPESVRKFGLEYSCLDDPTWPAIPAWLMPGEADPLSQALRQLSVQLEKVSLSMDVGCDFLPRDDELWPHMREVDVISMDRWTKDVEDDISENNQGQLERPSYHTRIDSNSDFHDRINQHYLISGQVAARMPNLRYMRMFWANDFDACCIYTAEHNPPSAKVTICKAPALASGLRQDVEAVWCTTAITHLGEGAELRFELEFDDGDISRQDHIRNGNEEYLEFVWSRNSKWTYTTDWAHRLKWTRTV</sequence>
<organism evidence="1 2">
    <name type="scientific">Apiospora kogelbergensis</name>
    <dbReference type="NCBI Taxonomy" id="1337665"/>
    <lineage>
        <taxon>Eukaryota</taxon>
        <taxon>Fungi</taxon>
        <taxon>Dikarya</taxon>
        <taxon>Ascomycota</taxon>
        <taxon>Pezizomycotina</taxon>
        <taxon>Sordariomycetes</taxon>
        <taxon>Xylariomycetidae</taxon>
        <taxon>Amphisphaeriales</taxon>
        <taxon>Apiosporaceae</taxon>
        <taxon>Apiospora</taxon>
    </lineage>
</organism>
<reference evidence="1 2" key="1">
    <citation type="submission" date="2023-01" db="EMBL/GenBank/DDBJ databases">
        <title>Analysis of 21 Apiospora genomes using comparative genomics revels a genus with tremendous synthesis potential of carbohydrate active enzymes and secondary metabolites.</title>
        <authorList>
            <person name="Sorensen T."/>
        </authorList>
    </citation>
    <scope>NUCLEOTIDE SEQUENCE [LARGE SCALE GENOMIC DNA]</scope>
    <source>
        <strain evidence="1 2">CBS 117206</strain>
    </source>
</reference>
<name>A0AAW0QU75_9PEZI</name>
<gene>
    <name evidence="1" type="ORF">PG999_007678</name>
</gene>
<accession>A0AAW0QU75</accession>
<evidence type="ECO:0000313" key="2">
    <source>
        <dbReference type="Proteomes" id="UP001392437"/>
    </source>
</evidence>
<evidence type="ECO:0000313" key="1">
    <source>
        <dbReference type="EMBL" id="KAK8109541.1"/>
    </source>
</evidence>
<protein>
    <submittedName>
        <fullName evidence="1">Uncharacterized protein</fullName>
    </submittedName>
</protein>